<dbReference type="InterPro" id="IPR027973">
    <property type="entry name" value="FSAF1-like"/>
</dbReference>
<dbReference type="InterPro" id="IPR053030">
    <property type="entry name" value="Ribosomal_biogenesis_FAF1-like"/>
</dbReference>
<reference evidence="2" key="1">
    <citation type="journal article" date="2020" name="Stud. Mycol.">
        <title>101 Dothideomycetes genomes: a test case for predicting lifestyles and emergence of pathogens.</title>
        <authorList>
            <person name="Haridas S."/>
            <person name="Albert R."/>
            <person name="Binder M."/>
            <person name="Bloem J."/>
            <person name="Labutti K."/>
            <person name="Salamov A."/>
            <person name="Andreopoulos B."/>
            <person name="Baker S."/>
            <person name="Barry K."/>
            <person name="Bills G."/>
            <person name="Bluhm B."/>
            <person name="Cannon C."/>
            <person name="Castanera R."/>
            <person name="Culley D."/>
            <person name="Daum C."/>
            <person name="Ezra D."/>
            <person name="Gonzalez J."/>
            <person name="Henrissat B."/>
            <person name="Kuo A."/>
            <person name="Liang C."/>
            <person name="Lipzen A."/>
            <person name="Lutzoni F."/>
            <person name="Magnuson J."/>
            <person name="Mondo S."/>
            <person name="Nolan M."/>
            <person name="Ohm R."/>
            <person name="Pangilinan J."/>
            <person name="Park H.-J."/>
            <person name="Ramirez L."/>
            <person name="Alfaro M."/>
            <person name="Sun H."/>
            <person name="Tritt A."/>
            <person name="Yoshinaga Y."/>
            <person name="Zwiers L.-H."/>
            <person name="Turgeon B."/>
            <person name="Goodwin S."/>
            <person name="Spatafora J."/>
            <person name="Crous P."/>
            <person name="Grigoriev I."/>
        </authorList>
    </citation>
    <scope>NUCLEOTIDE SEQUENCE</scope>
    <source>
        <strain evidence="2">CBS 279.74</strain>
    </source>
</reference>
<evidence type="ECO:0000313" key="3">
    <source>
        <dbReference type="Proteomes" id="UP000799428"/>
    </source>
</evidence>
<protein>
    <submittedName>
        <fullName evidence="2">Uncharacterized protein</fullName>
    </submittedName>
</protein>
<dbReference type="Proteomes" id="UP000799428">
    <property type="component" value="Unassembled WGS sequence"/>
</dbReference>
<dbReference type="Pfam" id="PF15375">
    <property type="entry name" value="FSAF1"/>
    <property type="match status" value="1"/>
</dbReference>
<organism evidence="2 3">
    <name type="scientific">Pleomassaria siparia CBS 279.74</name>
    <dbReference type="NCBI Taxonomy" id="1314801"/>
    <lineage>
        <taxon>Eukaryota</taxon>
        <taxon>Fungi</taxon>
        <taxon>Dikarya</taxon>
        <taxon>Ascomycota</taxon>
        <taxon>Pezizomycotina</taxon>
        <taxon>Dothideomycetes</taxon>
        <taxon>Pleosporomycetidae</taxon>
        <taxon>Pleosporales</taxon>
        <taxon>Pleomassariaceae</taxon>
        <taxon>Pleomassaria</taxon>
    </lineage>
</organism>
<feature type="region of interest" description="Disordered" evidence="1">
    <location>
        <begin position="175"/>
        <end position="195"/>
    </location>
</feature>
<dbReference type="GO" id="GO:0005730">
    <property type="term" value="C:nucleolus"/>
    <property type="evidence" value="ECO:0007669"/>
    <property type="project" value="TreeGrafter"/>
</dbReference>
<proteinExistence type="predicted"/>
<name>A0A6G1KRA9_9PLEO</name>
<feature type="region of interest" description="Disordered" evidence="1">
    <location>
        <begin position="1"/>
        <end position="162"/>
    </location>
</feature>
<dbReference type="GO" id="GO:0000462">
    <property type="term" value="P:maturation of SSU-rRNA from tricistronic rRNA transcript (SSU-rRNA, 5.8S rRNA, LSU-rRNA)"/>
    <property type="evidence" value="ECO:0007669"/>
    <property type="project" value="TreeGrafter"/>
</dbReference>
<dbReference type="EMBL" id="MU005764">
    <property type="protein sequence ID" value="KAF2715012.1"/>
    <property type="molecule type" value="Genomic_DNA"/>
</dbReference>
<feature type="compositionally biased region" description="Polar residues" evidence="1">
    <location>
        <begin position="176"/>
        <end position="193"/>
    </location>
</feature>
<keyword evidence="3" id="KW-1185">Reference proteome</keyword>
<sequence length="305" mass="33086">LGKRKRIARADVCRKAPSPPPSTASESDGEDIQAIFRRAFEAKFAPLPEEHKKPKLSTEEKRDKEELEQEDEGEESDWSGISSEEEEEEEEEGVNNVEVIEYSGVSHTSAPASRAELRAFMSSKPPKTTSAAAPLVGAKSTSKSKSTDDPESSTDNLKNDLDLQRLLRDSHLLHTSAVSSNASSTPNPLTLTGSLRHKSTDLHLLSLGAKKSIHHQKNMPMPERRANAAKAKALEEKRRIEARENGIVLEKEARKPRLVGKAKARERGVGGPAVGKFRSGTLTLSKRDVASITSSGGRGGRGGRG</sequence>
<gene>
    <name evidence="2" type="ORF">K504DRAFT_354017</name>
</gene>
<feature type="non-terminal residue" evidence="2">
    <location>
        <position position="305"/>
    </location>
</feature>
<dbReference type="AlphaFoldDB" id="A0A6G1KRA9"/>
<evidence type="ECO:0000256" key="1">
    <source>
        <dbReference type="SAM" id="MobiDB-lite"/>
    </source>
</evidence>
<feature type="non-terminal residue" evidence="2">
    <location>
        <position position="1"/>
    </location>
</feature>
<evidence type="ECO:0000313" key="2">
    <source>
        <dbReference type="EMBL" id="KAF2715012.1"/>
    </source>
</evidence>
<dbReference type="PANTHER" id="PTHR28096:SF1">
    <property type="entry name" value="PROTEIN FAF1"/>
    <property type="match status" value="1"/>
</dbReference>
<feature type="region of interest" description="Disordered" evidence="1">
    <location>
        <begin position="256"/>
        <end position="280"/>
    </location>
</feature>
<accession>A0A6G1KRA9</accession>
<feature type="compositionally biased region" description="Basic and acidic residues" evidence="1">
    <location>
        <begin position="48"/>
        <end position="65"/>
    </location>
</feature>
<dbReference type="PANTHER" id="PTHR28096">
    <property type="entry name" value="PROTEIN FAF1"/>
    <property type="match status" value="1"/>
</dbReference>
<feature type="compositionally biased region" description="Acidic residues" evidence="1">
    <location>
        <begin position="66"/>
        <end position="93"/>
    </location>
</feature>
<dbReference type="OrthoDB" id="5556956at2759"/>